<dbReference type="EMBL" id="MU394464">
    <property type="protein sequence ID" value="KAI6080248.1"/>
    <property type="molecule type" value="Genomic_DNA"/>
</dbReference>
<evidence type="ECO:0000313" key="1">
    <source>
        <dbReference type="EMBL" id="KAI6080248.1"/>
    </source>
</evidence>
<dbReference type="Proteomes" id="UP001497680">
    <property type="component" value="Unassembled WGS sequence"/>
</dbReference>
<protein>
    <submittedName>
        <fullName evidence="1">Uncharacterized protein</fullName>
    </submittedName>
</protein>
<evidence type="ECO:0000313" key="2">
    <source>
        <dbReference type="Proteomes" id="UP001497680"/>
    </source>
</evidence>
<proteinExistence type="predicted"/>
<accession>A0ACC0CIJ2</accession>
<keyword evidence="2" id="KW-1185">Reference proteome</keyword>
<reference evidence="1 2" key="1">
    <citation type="journal article" date="2022" name="New Phytol.">
        <title>Ecological generalism drives hyperdiversity of secondary metabolite gene clusters in xylarialean endophytes.</title>
        <authorList>
            <person name="Franco M.E.E."/>
            <person name="Wisecaver J.H."/>
            <person name="Arnold A.E."/>
            <person name="Ju Y.M."/>
            <person name="Slot J.C."/>
            <person name="Ahrendt S."/>
            <person name="Moore L.P."/>
            <person name="Eastman K.E."/>
            <person name="Scott K."/>
            <person name="Konkel Z."/>
            <person name="Mondo S.J."/>
            <person name="Kuo A."/>
            <person name="Hayes R.D."/>
            <person name="Haridas S."/>
            <person name="Andreopoulos B."/>
            <person name="Riley R."/>
            <person name="LaButti K."/>
            <person name="Pangilinan J."/>
            <person name="Lipzen A."/>
            <person name="Amirebrahimi M."/>
            <person name="Yan J."/>
            <person name="Adam C."/>
            <person name="Keymanesh K."/>
            <person name="Ng V."/>
            <person name="Louie K."/>
            <person name="Northen T."/>
            <person name="Drula E."/>
            <person name="Henrissat B."/>
            <person name="Hsieh H.M."/>
            <person name="Youens-Clark K."/>
            <person name="Lutzoni F."/>
            <person name="Miadlikowska J."/>
            <person name="Eastwood D.C."/>
            <person name="Hamelin R.C."/>
            <person name="Grigoriev I.V."/>
            <person name="U'Ren J.M."/>
        </authorList>
    </citation>
    <scope>NUCLEOTIDE SEQUENCE [LARGE SCALE GENOMIC DNA]</scope>
    <source>
        <strain evidence="1 2">ER1909</strain>
    </source>
</reference>
<organism evidence="1 2">
    <name type="scientific">Hypoxylon rubiginosum</name>
    <dbReference type="NCBI Taxonomy" id="110542"/>
    <lineage>
        <taxon>Eukaryota</taxon>
        <taxon>Fungi</taxon>
        <taxon>Dikarya</taxon>
        <taxon>Ascomycota</taxon>
        <taxon>Pezizomycotina</taxon>
        <taxon>Sordariomycetes</taxon>
        <taxon>Xylariomycetidae</taxon>
        <taxon>Xylariales</taxon>
        <taxon>Hypoxylaceae</taxon>
        <taxon>Hypoxylon</taxon>
    </lineage>
</organism>
<comment type="caution">
    <text evidence="1">The sequence shown here is derived from an EMBL/GenBank/DDBJ whole genome shotgun (WGS) entry which is preliminary data.</text>
</comment>
<name>A0ACC0CIJ2_9PEZI</name>
<sequence>MADTPIKERRSVSRQFHSKSRNSCMTCRRRRVKCNLQSPVCGNCHRRNEPCSYTQQGARELNLALVSNTYADPHVGNTGAGVAPRNHVVLEQPSFGLDLRFLYDKESLYKTHHTAKDLSGNPISWAMEKTFFLSWLSTLEKTTFAREFSHQARSFQYVRTTITALVALHQWCQSSSRSSLYAAAYQHHIEASTLFRKSQVEVNEANWMATLMFGIGVLIFQFATVLKSSDETDNYLEMLHIMRSSFSMATEIGPFIQMSPIMFLTGQYLRKLKAHLDESTWNAICCLDSVNYPDGTTDEVKSACLRSIAALKEWVVNVDGHPGNWRQFIEWPAAVPEEYISALSSRHPVALVVFVYWCSIMHRTPKRWFMVGWANRAADAAMRHLGKEWDSILEFPRATLASEPQSVKASALAPDHSPNLNIFPLVQVG</sequence>
<gene>
    <name evidence="1" type="ORF">F4821DRAFT_68295</name>
</gene>